<accession>A0A4Q2KTB4</accession>
<sequence>MCRACVSHCPVKAIDRKINITRDICIGCGNCVKVCQHGAMILEEVEDEISENSNQKLANFFRNELIL</sequence>
<evidence type="ECO:0000313" key="3">
    <source>
        <dbReference type="Proteomes" id="UP000289216"/>
    </source>
</evidence>
<dbReference type="Proteomes" id="UP000289216">
    <property type="component" value="Unassembled WGS sequence"/>
</dbReference>
<dbReference type="InterPro" id="IPR017896">
    <property type="entry name" value="4Fe4S_Fe-S-bd"/>
</dbReference>
<protein>
    <recommendedName>
        <fullName evidence="1">4Fe-4S ferredoxin-type domain-containing protein</fullName>
    </recommendedName>
</protein>
<dbReference type="PROSITE" id="PS51379">
    <property type="entry name" value="4FE4S_FER_2"/>
    <property type="match status" value="1"/>
</dbReference>
<dbReference type="AlphaFoldDB" id="A0A4Q2KTB4"/>
<dbReference type="SUPFAM" id="SSF54862">
    <property type="entry name" value="4Fe-4S ferredoxins"/>
    <property type="match status" value="1"/>
</dbReference>
<organism evidence="2 3">
    <name type="scientific">Fusobacterium necrophorum</name>
    <dbReference type="NCBI Taxonomy" id="859"/>
    <lineage>
        <taxon>Bacteria</taxon>
        <taxon>Fusobacteriati</taxon>
        <taxon>Fusobacteriota</taxon>
        <taxon>Fusobacteriia</taxon>
        <taxon>Fusobacteriales</taxon>
        <taxon>Fusobacteriaceae</taxon>
        <taxon>Fusobacterium</taxon>
    </lineage>
</organism>
<dbReference type="Gene3D" id="3.30.70.20">
    <property type="match status" value="1"/>
</dbReference>
<proteinExistence type="predicted"/>
<comment type="caution">
    <text evidence="2">The sequence shown here is derived from an EMBL/GenBank/DDBJ whole genome shotgun (WGS) entry which is preliminary data.</text>
</comment>
<feature type="domain" description="4Fe-4S ferredoxin-type" evidence="1">
    <location>
        <begin position="16"/>
        <end position="45"/>
    </location>
</feature>
<dbReference type="Pfam" id="PF25160">
    <property type="entry name" value="LdpA_Fe-S-bd"/>
    <property type="match status" value="1"/>
</dbReference>
<dbReference type="EMBL" id="SBAP01000023">
    <property type="protein sequence ID" value="RXZ68738.1"/>
    <property type="molecule type" value="Genomic_DNA"/>
</dbReference>
<evidence type="ECO:0000313" key="2">
    <source>
        <dbReference type="EMBL" id="RXZ68738.1"/>
    </source>
</evidence>
<gene>
    <name evidence="2" type="ORF">EPT53_08860</name>
</gene>
<name>A0A4Q2KTB4_9FUSO</name>
<evidence type="ECO:0000259" key="1">
    <source>
        <dbReference type="PROSITE" id="PS51379"/>
    </source>
</evidence>
<reference evidence="2 3" key="1">
    <citation type="submission" date="2019-01" db="EMBL/GenBank/DDBJ databases">
        <title>Fusobacterium necrophorum Isolated From the Uterus of Dairy Cows.</title>
        <authorList>
            <person name="Francis A.M."/>
        </authorList>
    </citation>
    <scope>NUCLEOTIDE SEQUENCE [LARGE SCALE GENOMIC DNA]</scope>
    <source>
        <strain evidence="2 3">KG35</strain>
    </source>
</reference>
<dbReference type="InterPro" id="IPR057431">
    <property type="entry name" value="LdpA_Fe-S-bd"/>
</dbReference>